<evidence type="ECO:0000256" key="1">
    <source>
        <dbReference type="ARBA" id="ARBA00004496"/>
    </source>
</evidence>
<dbReference type="AlphaFoldDB" id="A0AAN9GHE5"/>
<dbReference type="SUPFAM" id="SSF82199">
    <property type="entry name" value="SET domain"/>
    <property type="match status" value="1"/>
</dbReference>
<keyword evidence="6" id="KW-0949">S-adenosyl-L-methionine</keyword>
<dbReference type="PANTHER" id="PTHR46402">
    <property type="entry name" value="SET AND MYND DOMAIN-CONTAINING PROTEIN 5"/>
    <property type="match status" value="1"/>
</dbReference>
<dbReference type="SMART" id="SM00317">
    <property type="entry name" value="SET"/>
    <property type="match status" value="1"/>
</dbReference>
<evidence type="ECO:0000256" key="6">
    <source>
        <dbReference type="ARBA" id="ARBA00022691"/>
    </source>
</evidence>
<keyword evidence="3" id="KW-0963">Cytoplasm</keyword>
<feature type="region of interest" description="Disordered" evidence="18">
    <location>
        <begin position="371"/>
        <end position="393"/>
    </location>
</feature>
<evidence type="ECO:0000256" key="12">
    <source>
        <dbReference type="ARBA" id="ARBA00047545"/>
    </source>
</evidence>
<evidence type="ECO:0000256" key="2">
    <source>
        <dbReference type="ARBA" id="ARBA00012178"/>
    </source>
</evidence>
<keyword evidence="8" id="KW-0863">Zinc-finger</keyword>
<evidence type="ECO:0000313" key="20">
    <source>
        <dbReference type="EMBL" id="KAK7108993.1"/>
    </source>
</evidence>
<feature type="domain" description="SET" evidence="19">
    <location>
        <begin position="7"/>
        <end position="338"/>
    </location>
</feature>
<evidence type="ECO:0000256" key="16">
    <source>
        <dbReference type="ARBA" id="ARBA00049789"/>
    </source>
</evidence>
<protein>
    <recommendedName>
        <fullName evidence="15">Protein-lysine N-trimethyltransferase SMYD5</fullName>
        <ecNumber evidence="2">2.1.1.359</ecNumber>
        <ecNumber evidence="10">2.1.1.372</ecNumber>
    </recommendedName>
    <alternativeName>
        <fullName evidence="11">SET and MYND domain-containing protein 5</fullName>
    </alternativeName>
    <alternativeName>
        <fullName evidence="16">[histone H3]-lysine20 N-trimethyltransferase SMYD5</fullName>
    </alternativeName>
    <alternativeName>
        <fullName evidence="17">[histone H4]-lysine36 N-trimethyltransferase SMYD5</fullName>
    </alternativeName>
</protein>
<evidence type="ECO:0000256" key="11">
    <source>
        <dbReference type="ARBA" id="ARBA00033038"/>
    </source>
</evidence>
<sequence length="393" mass="44660">MATSAGSGVEVRSLEAKKGKGLYAKTHFKKEETILTEAPLVCAQFSWNELYKYEACEFCLRSLETAEEMSRRLTNNPSLVLPHPECCEVDSSVHTCCPHCQVKYCREACRVAAWDRYHRVLCMGASRDDSKHPLAMLQEAWRNIHYPPETASIMLLAKMVAMVRQNPDPSAVLQKFSQFVQTTVNENEQIAHKLLGKEFQTQLELLQGLAREALYHDDVQQWFTPEGFRSIFALIGTNGQGIGSSSISTWVKNCEKLSQGEKEKEEMDKFIDEMYEELDKEAGAFLNCDGSGLFELQSTCNHSCTPNAEINFLHGDHTLTLMALKDIEPDEEICISYLDECSLERSRHSRQNILRENYLFNCSCQLCLEQADEPDETSEEEMSEGDEEDEEEG</sequence>
<evidence type="ECO:0000259" key="19">
    <source>
        <dbReference type="PROSITE" id="PS50280"/>
    </source>
</evidence>
<comment type="catalytic activity">
    <reaction evidence="12">
        <text>L-lysyl(36)-[histone H3] + 3 S-adenosyl-L-methionine = N(6),N(6),N(6)-trimethyl-L-lysyl(36)-[histone H3] + 3 S-adenosyl-L-homocysteine + 3 H(+)</text>
        <dbReference type="Rhea" id="RHEA:60324"/>
        <dbReference type="Rhea" id="RHEA-COMP:9785"/>
        <dbReference type="Rhea" id="RHEA-COMP:15536"/>
        <dbReference type="ChEBI" id="CHEBI:15378"/>
        <dbReference type="ChEBI" id="CHEBI:29969"/>
        <dbReference type="ChEBI" id="CHEBI:57856"/>
        <dbReference type="ChEBI" id="CHEBI:59789"/>
        <dbReference type="ChEBI" id="CHEBI:61961"/>
        <dbReference type="EC" id="2.1.1.359"/>
    </reaction>
</comment>
<organism evidence="20 21">
    <name type="scientific">Littorina saxatilis</name>
    <dbReference type="NCBI Taxonomy" id="31220"/>
    <lineage>
        <taxon>Eukaryota</taxon>
        <taxon>Metazoa</taxon>
        <taxon>Spiralia</taxon>
        <taxon>Lophotrochozoa</taxon>
        <taxon>Mollusca</taxon>
        <taxon>Gastropoda</taxon>
        <taxon>Caenogastropoda</taxon>
        <taxon>Littorinimorpha</taxon>
        <taxon>Littorinoidea</taxon>
        <taxon>Littorinidae</taxon>
        <taxon>Littorina</taxon>
    </lineage>
</organism>
<comment type="caution">
    <text evidence="20">The sequence shown here is derived from an EMBL/GenBank/DDBJ whole genome shotgun (WGS) entry which is preliminary data.</text>
</comment>
<dbReference type="GO" id="GO:0140955">
    <property type="term" value="F:histone H3K36 trimethyltransferase activity"/>
    <property type="evidence" value="ECO:0007669"/>
    <property type="project" value="UniProtKB-EC"/>
</dbReference>
<accession>A0AAN9GHE5</accession>
<evidence type="ECO:0000313" key="21">
    <source>
        <dbReference type="Proteomes" id="UP001374579"/>
    </source>
</evidence>
<dbReference type="EMBL" id="JBAMIC010000003">
    <property type="protein sequence ID" value="KAK7108993.1"/>
    <property type="molecule type" value="Genomic_DNA"/>
</dbReference>
<keyword evidence="7" id="KW-0479">Metal-binding</keyword>
<keyword evidence="5" id="KW-0808">Transferase</keyword>
<dbReference type="PANTHER" id="PTHR46402:SF2">
    <property type="entry name" value="HISTONE-LYSINE N-TRIMETHYLTRANSFERASE SMYD5"/>
    <property type="match status" value="1"/>
</dbReference>
<evidence type="ECO:0000256" key="3">
    <source>
        <dbReference type="ARBA" id="ARBA00022490"/>
    </source>
</evidence>
<dbReference type="GO" id="GO:0045814">
    <property type="term" value="P:negative regulation of gene expression, epigenetic"/>
    <property type="evidence" value="ECO:0007669"/>
    <property type="project" value="TreeGrafter"/>
</dbReference>
<dbReference type="CDD" id="cd10521">
    <property type="entry name" value="SET_SMYD5"/>
    <property type="match status" value="1"/>
</dbReference>
<gene>
    <name evidence="20" type="ORF">V1264_013114</name>
</gene>
<evidence type="ECO:0000256" key="7">
    <source>
        <dbReference type="ARBA" id="ARBA00022723"/>
    </source>
</evidence>
<dbReference type="InterPro" id="IPR001214">
    <property type="entry name" value="SET_dom"/>
</dbReference>
<reference evidence="20 21" key="1">
    <citation type="submission" date="2024-02" db="EMBL/GenBank/DDBJ databases">
        <title>Chromosome-scale genome assembly of the rough periwinkle Littorina saxatilis.</title>
        <authorList>
            <person name="De Jode A."/>
            <person name="Faria R."/>
            <person name="Formenti G."/>
            <person name="Sims Y."/>
            <person name="Smith T.P."/>
            <person name="Tracey A."/>
            <person name="Wood J.M.D."/>
            <person name="Zagrodzka Z.B."/>
            <person name="Johannesson K."/>
            <person name="Butlin R.K."/>
            <person name="Leder E.H."/>
        </authorList>
    </citation>
    <scope>NUCLEOTIDE SEQUENCE [LARGE SCALE GENOMIC DNA]</scope>
    <source>
        <strain evidence="20">Snail1</strain>
        <tissue evidence="20">Muscle</tissue>
    </source>
</reference>
<evidence type="ECO:0000256" key="5">
    <source>
        <dbReference type="ARBA" id="ARBA00022679"/>
    </source>
</evidence>
<evidence type="ECO:0000256" key="8">
    <source>
        <dbReference type="ARBA" id="ARBA00022771"/>
    </source>
</evidence>
<dbReference type="InterPro" id="IPR044422">
    <property type="entry name" value="SMYD5_SET"/>
</dbReference>
<dbReference type="GO" id="GO:0032259">
    <property type="term" value="P:methylation"/>
    <property type="evidence" value="ECO:0007669"/>
    <property type="project" value="UniProtKB-KW"/>
</dbReference>
<evidence type="ECO:0000256" key="4">
    <source>
        <dbReference type="ARBA" id="ARBA00022603"/>
    </source>
</evidence>
<evidence type="ECO:0000256" key="14">
    <source>
        <dbReference type="ARBA" id="ARBA00049497"/>
    </source>
</evidence>
<evidence type="ECO:0000256" key="17">
    <source>
        <dbReference type="ARBA" id="ARBA00049806"/>
    </source>
</evidence>
<evidence type="ECO:0000256" key="10">
    <source>
        <dbReference type="ARBA" id="ARBA00024057"/>
    </source>
</evidence>
<keyword evidence="21" id="KW-1185">Reference proteome</keyword>
<name>A0AAN9GHE5_9CAEN</name>
<dbReference type="PROSITE" id="PS50280">
    <property type="entry name" value="SET"/>
    <property type="match status" value="1"/>
</dbReference>
<evidence type="ECO:0000256" key="15">
    <source>
        <dbReference type="ARBA" id="ARBA00049768"/>
    </source>
</evidence>
<dbReference type="Proteomes" id="UP001374579">
    <property type="component" value="Unassembled WGS sequence"/>
</dbReference>
<dbReference type="GO" id="GO:0005737">
    <property type="term" value="C:cytoplasm"/>
    <property type="evidence" value="ECO:0007669"/>
    <property type="project" value="UniProtKB-SubCell"/>
</dbReference>
<evidence type="ECO:0000256" key="13">
    <source>
        <dbReference type="ARBA" id="ARBA00048081"/>
    </source>
</evidence>
<evidence type="ECO:0000256" key="9">
    <source>
        <dbReference type="ARBA" id="ARBA00022833"/>
    </source>
</evidence>
<dbReference type="InterPro" id="IPR046341">
    <property type="entry name" value="SET_dom_sf"/>
</dbReference>
<dbReference type="Gene3D" id="2.170.270.10">
    <property type="entry name" value="SET domain"/>
    <property type="match status" value="1"/>
</dbReference>
<evidence type="ECO:0000256" key="18">
    <source>
        <dbReference type="SAM" id="MobiDB-lite"/>
    </source>
</evidence>
<dbReference type="Pfam" id="PF00856">
    <property type="entry name" value="SET"/>
    <property type="match status" value="1"/>
</dbReference>
<comment type="catalytic activity">
    <reaction evidence="14">
        <text>L-lysyl-[protein] + 3 S-adenosyl-L-methionine = N(6),N(6),N(6)-trimethyl-L-lysyl-[protein] + 3 S-adenosyl-L-homocysteine + 3 H(+)</text>
        <dbReference type="Rhea" id="RHEA:54192"/>
        <dbReference type="Rhea" id="RHEA-COMP:9752"/>
        <dbReference type="Rhea" id="RHEA-COMP:13826"/>
        <dbReference type="ChEBI" id="CHEBI:15378"/>
        <dbReference type="ChEBI" id="CHEBI:29969"/>
        <dbReference type="ChEBI" id="CHEBI:57856"/>
        <dbReference type="ChEBI" id="CHEBI:59789"/>
        <dbReference type="ChEBI" id="CHEBI:61961"/>
    </reaction>
    <physiologicalReaction direction="left-to-right" evidence="14">
        <dbReference type="Rhea" id="RHEA:54193"/>
    </physiologicalReaction>
</comment>
<keyword evidence="4" id="KW-0489">Methyltransferase</keyword>
<dbReference type="GO" id="GO:0008270">
    <property type="term" value="F:zinc ion binding"/>
    <property type="evidence" value="ECO:0007669"/>
    <property type="project" value="UniProtKB-KW"/>
</dbReference>
<comment type="subcellular location">
    <subcellularLocation>
        <location evidence="1">Cytoplasm</location>
    </subcellularLocation>
</comment>
<keyword evidence="9" id="KW-0862">Zinc</keyword>
<comment type="catalytic activity">
    <reaction evidence="13">
        <text>L-lysyl(20)-[histone H4] + 3 S-adenosyl-L-methionine = N(6),N(6),N(6)-trimethyl-L-lysyl(20)-[histone H4] + 3 S-adenosyl-L-homocysteine + 3 H(+)</text>
        <dbReference type="Rhea" id="RHEA:64456"/>
        <dbReference type="Rhea" id="RHEA-COMP:15554"/>
        <dbReference type="Rhea" id="RHEA-COMP:15998"/>
        <dbReference type="ChEBI" id="CHEBI:15378"/>
        <dbReference type="ChEBI" id="CHEBI:29969"/>
        <dbReference type="ChEBI" id="CHEBI:57856"/>
        <dbReference type="ChEBI" id="CHEBI:59789"/>
        <dbReference type="ChEBI" id="CHEBI:61961"/>
        <dbReference type="EC" id="2.1.1.372"/>
    </reaction>
</comment>
<dbReference type="EC" id="2.1.1.359" evidence="2"/>
<dbReference type="GO" id="GO:0140943">
    <property type="term" value="F:histone H4K20 trimethyltransferase activity"/>
    <property type="evidence" value="ECO:0007669"/>
    <property type="project" value="UniProtKB-EC"/>
</dbReference>
<proteinExistence type="predicted"/>
<dbReference type="EC" id="2.1.1.372" evidence="10"/>